<evidence type="ECO:0000256" key="1">
    <source>
        <dbReference type="SAM" id="Phobius"/>
    </source>
</evidence>
<feature type="transmembrane region" description="Helical" evidence="1">
    <location>
        <begin position="311"/>
        <end position="335"/>
    </location>
</feature>
<feature type="transmembrane region" description="Helical" evidence="1">
    <location>
        <begin position="282"/>
        <end position="305"/>
    </location>
</feature>
<feature type="domain" description="DUF418" evidence="2">
    <location>
        <begin position="264"/>
        <end position="421"/>
    </location>
</feature>
<dbReference type="PANTHER" id="PTHR30590:SF2">
    <property type="entry name" value="INNER MEMBRANE PROTEIN"/>
    <property type="match status" value="1"/>
</dbReference>
<keyword evidence="1" id="KW-1133">Transmembrane helix</keyword>
<keyword evidence="4" id="KW-1185">Reference proteome</keyword>
<comment type="caution">
    <text evidence="3">The sequence shown here is derived from an EMBL/GenBank/DDBJ whole genome shotgun (WGS) entry which is preliminary data.</text>
</comment>
<keyword evidence="1" id="KW-0472">Membrane</keyword>
<dbReference type="AlphaFoldDB" id="A0A7W6PW32"/>
<dbReference type="Pfam" id="PF04235">
    <property type="entry name" value="DUF418"/>
    <property type="match status" value="1"/>
</dbReference>
<dbReference type="InterPro" id="IPR007349">
    <property type="entry name" value="DUF418"/>
</dbReference>
<evidence type="ECO:0000259" key="2">
    <source>
        <dbReference type="Pfam" id="PF04235"/>
    </source>
</evidence>
<evidence type="ECO:0000313" key="3">
    <source>
        <dbReference type="EMBL" id="MBB4148784.1"/>
    </source>
</evidence>
<feature type="transmembrane region" description="Helical" evidence="1">
    <location>
        <begin position="117"/>
        <end position="147"/>
    </location>
</feature>
<feature type="transmembrane region" description="Helical" evidence="1">
    <location>
        <begin position="382"/>
        <end position="403"/>
    </location>
</feature>
<dbReference type="Proteomes" id="UP000590524">
    <property type="component" value="Unassembled WGS sequence"/>
</dbReference>
<feature type="transmembrane region" description="Helical" evidence="1">
    <location>
        <begin position="159"/>
        <end position="182"/>
    </location>
</feature>
<proteinExistence type="predicted"/>
<gene>
    <name evidence="3" type="ORF">GGQ90_002568</name>
</gene>
<accession>A0A7W6PW32</accession>
<organism evidence="3 4">
    <name type="scientific">Sphingobium scionense</name>
    <dbReference type="NCBI Taxonomy" id="1404341"/>
    <lineage>
        <taxon>Bacteria</taxon>
        <taxon>Pseudomonadati</taxon>
        <taxon>Pseudomonadota</taxon>
        <taxon>Alphaproteobacteria</taxon>
        <taxon>Sphingomonadales</taxon>
        <taxon>Sphingomonadaceae</taxon>
        <taxon>Sphingobium</taxon>
    </lineage>
</organism>
<name>A0A7W6PW32_9SPHN</name>
<dbReference type="EMBL" id="JACIEU010000009">
    <property type="protein sequence ID" value="MBB4148784.1"/>
    <property type="molecule type" value="Genomic_DNA"/>
</dbReference>
<reference evidence="3 4" key="1">
    <citation type="submission" date="2020-08" db="EMBL/GenBank/DDBJ databases">
        <title>Genomic Encyclopedia of Type Strains, Phase IV (KMG-IV): sequencing the most valuable type-strain genomes for metagenomic binning, comparative biology and taxonomic classification.</title>
        <authorList>
            <person name="Goeker M."/>
        </authorList>
    </citation>
    <scope>NUCLEOTIDE SEQUENCE [LARGE SCALE GENOMIC DNA]</scope>
    <source>
        <strain evidence="3 4">DSM 19371</strain>
    </source>
</reference>
<evidence type="ECO:0000313" key="4">
    <source>
        <dbReference type="Proteomes" id="UP000590524"/>
    </source>
</evidence>
<dbReference type="PANTHER" id="PTHR30590">
    <property type="entry name" value="INNER MEMBRANE PROTEIN"/>
    <property type="match status" value="1"/>
</dbReference>
<keyword evidence="1" id="KW-0812">Transmembrane</keyword>
<protein>
    <recommendedName>
        <fullName evidence="2">DUF418 domain-containing protein</fullName>
    </recommendedName>
</protein>
<sequence length="430" mass="47137">MAEPWPLGQHLQGSSSMTAASPRIPAMDVLRGCAVMGILWMNITAFALPQNAYFNPVAAGPMSAGDIAFWASSLILVDGKMRGLFSLLFGASMLLLIDREEMAGRDGTRAQLVRGGWLLAIGLLHHILLWWGDILVTYAVVGTIALAFTQKEPLALVKWAFLAFLIHFLICGAFIASLYGWADAAAAPGAAAATREGLDSFLAGLSDPNSPIIRQDIAIYTGSFGGIVRHHLTGFLGDWLWTFLFTGLDTLGFMLLGMAMLKGGFLIGRWPADQYRQTARHCFLIGLVPMIGLTIWVVASGFAPLTAFSTALLWSFPFRIPLAVGWAALILWLLARHRDHWLVARIAATGRMALSNYLGTSLIMTAIFYGWGLGLFGQVRPALFPLFILVAWAVMLLWSQAWLSRFVMGPAEWVWRSLQRGKVQKIRRSA</sequence>
<dbReference type="InterPro" id="IPR052529">
    <property type="entry name" value="Bact_Transport_Assoc"/>
</dbReference>
<feature type="transmembrane region" description="Helical" evidence="1">
    <location>
        <begin position="239"/>
        <end position="261"/>
    </location>
</feature>
<feature type="transmembrane region" description="Helical" evidence="1">
    <location>
        <begin position="356"/>
        <end position="376"/>
    </location>
</feature>